<feature type="region of interest" description="Disordered" evidence="1">
    <location>
        <begin position="43"/>
        <end position="143"/>
    </location>
</feature>
<protein>
    <submittedName>
        <fullName evidence="2">Uncharacterized protein</fullName>
    </submittedName>
</protein>
<name>A0AA39MDT2_9AGAR</name>
<evidence type="ECO:0000313" key="3">
    <source>
        <dbReference type="Proteomes" id="UP001175226"/>
    </source>
</evidence>
<dbReference type="Proteomes" id="UP001175226">
    <property type="component" value="Unassembled WGS sequence"/>
</dbReference>
<organism evidence="2 3">
    <name type="scientific">Armillaria borealis</name>
    <dbReference type="NCBI Taxonomy" id="47425"/>
    <lineage>
        <taxon>Eukaryota</taxon>
        <taxon>Fungi</taxon>
        <taxon>Dikarya</taxon>
        <taxon>Basidiomycota</taxon>
        <taxon>Agaricomycotina</taxon>
        <taxon>Agaricomycetes</taxon>
        <taxon>Agaricomycetidae</taxon>
        <taxon>Agaricales</taxon>
        <taxon>Marasmiineae</taxon>
        <taxon>Physalacriaceae</taxon>
        <taxon>Armillaria</taxon>
    </lineage>
</organism>
<dbReference type="EMBL" id="JAUEPT010000166">
    <property type="protein sequence ID" value="KAK0430143.1"/>
    <property type="molecule type" value="Genomic_DNA"/>
</dbReference>
<feature type="region of interest" description="Disordered" evidence="1">
    <location>
        <begin position="1"/>
        <end position="25"/>
    </location>
</feature>
<reference evidence="2" key="1">
    <citation type="submission" date="2023-06" db="EMBL/GenBank/DDBJ databases">
        <authorList>
            <consortium name="Lawrence Berkeley National Laboratory"/>
            <person name="Ahrendt S."/>
            <person name="Sahu N."/>
            <person name="Indic B."/>
            <person name="Wong-Bajracharya J."/>
            <person name="Merenyi Z."/>
            <person name="Ke H.-M."/>
            <person name="Monk M."/>
            <person name="Kocsube S."/>
            <person name="Drula E."/>
            <person name="Lipzen A."/>
            <person name="Balint B."/>
            <person name="Henrissat B."/>
            <person name="Andreopoulos B."/>
            <person name="Martin F.M."/>
            <person name="Harder C.B."/>
            <person name="Rigling D."/>
            <person name="Ford K.L."/>
            <person name="Foster G.D."/>
            <person name="Pangilinan J."/>
            <person name="Papanicolaou A."/>
            <person name="Barry K."/>
            <person name="LaButti K."/>
            <person name="Viragh M."/>
            <person name="Koriabine M."/>
            <person name="Yan M."/>
            <person name="Riley R."/>
            <person name="Champramary S."/>
            <person name="Plett K.L."/>
            <person name="Tsai I.J."/>
            <person name="Slot J."/>
            <person name="Sipos G."/>
            <person name="Plett J."/>
            <person name="Nagy L.G."/>
            <person name="Grigoriev I.V."/>
        </authorList>
    </citation>
    <scope>NUCLEOTIDE SEQUENCE</scope>
    <source>
        <strain evidence="2">FPL87.14</strain>
    </source>
</reference>
<feature type="compositionally biased region" description="Polar residues" evidence="1">
    <location>
        <begin position="43"/>
        <end position="64"/>
    </location>
</feature>
<proteinExistence type="predicted"/>
<gene>
    <name evidence="2" type="ORF">EV421DRAFT_1913286</name>
</gene>
<dbReference type="AlphaFoldDB" id="A0AA39MDT2"/>
<comment type="caution">
    <text evidence="2">The sequence shown here is derived from an EMBL/GenBank/DDBJ whole genome shotgun (WGS) entry which is preliminary data.</text>
</comment>
<accession>A0AA39MDT2</accession>
<keyword evidence="3" id="KW-1185">Reference proteome</keyword>
<evidence type="ECO:0000256" key="1">
    <source>
        <dbReference type="SAM" id="MobiDB-lite"/>
    </source>
</evidence>
<evidence type="ECO:0000313" key="2">
    <source>
        <dbReference type="EMBL" id="KAK0430143.1"/>
    </source>
</evidence>
<sequence length="169" mass="18442">MDDIPASASKENPELFGSASIGGQPSCRETYTHSNFTAQHSNINCRTPNLFNSPRGTSHHQQTGIFDRYCNDPVPETPAPQLMNGGQPDSLDTISDDEEEPETPTHTPHWRNPDDDPPDNHLTTNPAAQTALEDQVDQEPPVGLVDQMALVALEVPTMVPTSRISCKNS</sequence>